<name>A0A5B7F1L9_PORTR</name>
<proteinExistence type="predicted"/>
<dbReference type="EMBL" id="VSRR010004689">
    <property type="protein sequence ID" value="MPC40432.1"/>
    <property type="molecule type" value="Genomic_DNA"/>
</dbReference>
<dbReference type="Proteomes" id="UP000324222">
    <property type="component" value="Unassembled WGS sequence"/>
</dbReference>
<dbReference type="AlphaFoldDB" id="A0A5B7F1L9"/>
<comment type="caution">
    <text evidence="1">The sequence shown here is derived from an EMBL/GenBank/DDBJ whole genome shotgun (WGS) entry which is preliminary data.</text>
</comment>
<gene>
    <name evidence="1" type="ORF">E2C01_033990</name>
</gene>
<evidence type="ECO:0000313" key="2">
    <source>
        <dbReference type="Proteomes" id="UP000324222"/>
    </source>
</evidence>
<keyword evidence="2" id="KW-1185">Reference proteome</keyword>
<sequence length="71" mass="8108">MHHLWSSFSMHESRLKSCVPRVSNWVTPIPCSRPYKFRDTDSYLPTPSSKCKIHRDRGTGTDEAQATLGIC</sequence>
<accession>A0A5B7F1L9</accession>
<evidence type="ECO:0000313" key="1">
    <source>
        <dbReference type="EMBL" id="MPC40432.1"/>
    </source>
</evidence>
<protein>
    <submittedName>
        <fullName evidence="1">Uncharacterized protein</fullName>
    </submittedName>
</protein>
<reference evidence="1 2" key="1">
    <citation type="submission" date="2019-05" db="EMBL/GenBank/DDBJ databases">
        <title>Another draft genome of Portunus trituberculatus and its Hox gene families provides insights of decapod evolution.</title>
        <authorList>
            <person name="Jeong J.-H."/>
            <person name="Song I."/>
            <person name="Kim S."/>
            <person name="Choi T."/>
            <person name="Kim D."/>
            <person name="Ryu S."/>
            <person name="Kim W."/>
        </authorList>
    </citation>
    <scope>NUCLEOTIDE SEQUENCE [LARGE SCALE GENOMIC DNA]</scope>
    <source>
        <tissue evidence="1">Muscle</tissue>
    </source>
</reference>
<organism evidence="1 2">
    <name type="scientific">Portunus trituberculatus</name>
    <name type="common">Swimming crab</name>
    <name type="synonym">Neptunus trituberculatus</name>
    <dbReference type="NCBI Taxonomy" id="210409"/>
    <lineage>
        <taxon>Eukaryota</taxon>
        <taxon>Metazoa</taxon>
        <taxon>Ecdysozoa</taxon>
        <taxon>Arthropoda</taxon>
        <taxon>Crustacea</taxon>
        <taxon>Multicrustacea</taxon>
        <taxon>Malacostraca</taxon>
        <taxon>Eumalacostraca</taxon>
        <taxon>Eucarida</taxon>
        <taxon>Decapoda</taxon>
        <taxon>Pleocyemata</taxon>
        <taxon>Brachyura</taxon>
        <taxon>Eubrachyura</taxon>
        <taxon>Portunoidea</taxon>
        <taxon>Portunidae</taxon>
        <taxon>Portuninae</taxon>
        <taxon>Portunus</taxon>
    </lineage>
</organism>